<keyword evidence="2" id="KW-0812">Transmembrane</keyword>
<dbReference type="SUPFAM" id="SSF109604">
    <property type="entry name" value="HD-domain/PDEase-like"/>
    <property type="match status" value="1"/>
</dbReference>
<dbReference type="AlphaFoldDB" id="A0A7V6A420"/>
<feature type="transmembrane region" description="Helical" evidence="2">
    <location>
        <begin position="432"/>
        <end position="459"/>
    </location>
</feature>
<dbReference type="CDD" id="cd00077">
    <property type="entry name" value="HDc"/>
    <property type="match status" value="1"/>
</dbReference>
<dbReference type="Pfam" id="PF07697">
    <property type="entry name" value="7TMR-HDED"/>
    <property type="match status" value="1"/>
</dbReference>
<dbReference type="InterPro" id="IPR011624">
    <property type="entry name" value="Metal-dep_PHydrolase_7TM_extra"/>
</dbReference>
<proteinExistence type="predicted"/>
<feature type="transmembrane region" description="Helical" evidence="2">
    <location>
        <begin position="360"/>
        <end position="378"/>
    </location>
</feature>
<dbReference type="Gene3D" id="1.10.3210.10">
    <property type="entry name" value="Hypothetical protein af1432"/>
    <property type="match status" value="1"/>
</dbReference>
<evidence type="ECO:0000256" key="2">
    <source>
        <dbReference type="SAM" id="Phobius"/>
    </source>
</evidence>
<evidence type="ECO:0000313" key="4">
    <source>
        <dbReference type="EMBL" id="HHS29899.1"/>
    </source>
</evidence>
<keyword evidence="2" id="KW-1133">Transmembrane helix</keyword>
<accession>A0A7V6A420</accession>
<evidence type="ECO:0000256" key="1">
    <source>
        <dbReference type="SAM" id="MobiDB-lite"/>
    </source>
</evidence>
<feature type="transmembrane region" description="Helical" evidence="2">
    <location>
        <begin position="59"/>
        <end position="77"/>
    </location>
</feature>
<feature type="domain" description="HD/PDEase" evidence="3">
    <location>
        <begin position="581"/>
        <end position="739"/>
    </location>
</feature>
<dbReference type="PANTHER" id="PTHR36442">
    <property type="entry name" value="CYCLIC-DI-AMP PHOSPHODIESTERASE PGPH"/>
    <property type="match status" value="1"/>
</dbReference>
<protein>
    <submittedName>
        <fullName evidence="4">HDIG domain-containing protein</fullName>
    </submittedName>
</protein>
<evidence type="ECO:0000259" key="3">
    <source>
        <dbReference type="SMART" id="SM00471"/>
    </source>
</evidence>
<reference evidence="4" key="1">
    <citation type="journal article" date="2020" name="mSystems">
        <title>Genome- and Community-Level Interaction Insights into Carbon Utilization and Element Cycling Functions of Hydrothermarchaeota in Hydrothermal Sediment.</title>
        <authorList>
            <person name="Zhou Z."/>
            <person name="Liu Y."/>
            <person name="Xu W."/>
            <person name="Pan J."/>
            <person name="Luo Z.H."/>
            <person name="Li M."/>
        </authorList>
    </citation>
    <scope>NUCLEOTIDE SEQUENCE [LARGE SCALE GENOMIC DNA]</scope>
    <source>
        <strain evidence="4">SpSt-767</strain>
    </source>
</reference>
<dbReference type="InterPro" id="IPR003607">
    <property type="entry name" value="HD/PDEase_dom"/>
</dbReference>
<feature type="region of interest" description="Disordered" evidence="1">
    <location>
        <begin position="791"/>
        <end position="834"/>
    </location>
</feature>
<dbReference type="Pfam" id="PF07698">
    <property type="entry name" value="7TM-7TMR_HD"/>
    <property type="match status" value="1"/>
</dbReference>
<dbReference type="PANTHER" id="PTHR36442:SF1">
    <property type="entry name" value="CYCLIC-DI-AMP PHOSPHODIESTERASE PGPH"/>
    <property type="match status" value="1"/>
</dbReference>
<dbReference type="NCBIfam" id="TIGR00277">
    <property type="entry name" value="HDIG"/>
    <property type="match status" value="1"/>
</dbReference>
<gene>
    <name evidence="4" type="ORF">ENV52_09400</name>
</gene>
<dbReference type="InterPro" id="IPR011621">
    <property type="entry name" value="Metal-dep_PHydrolase_7TM_intra"/>
</dbReference>
<dbReference type="Pfam" id="PF01966">
    <property type="entry name" value="HD"/>
    <property type="match status" value="1"/>
</dbReference>
<sequence length="834" mass="93125">MRPTAGSRQGPARTPYAMPDKEIPQKISRLREWANALWDRCRWPRHRKTFWSAKHEQPAKIILLVAVGLAIAMILAPQPRKPLGDYKINTLAQGSVRAASDFQVLDEETTLKRQRLLLASLPPIFDFDDQMVSRTQDRLHRSLDFLRQTTQKIMTEFPATPGPNGTQKSPGFYRIYPQLLKHKDEFDHILGANLPLATFQLLVKSEFSPALEALISQVLEQFYREGIIASNTIPNPPPKEIILRHLSTKEEQIVKAPFPFFPVDNMRKPMASYCREIATDFPPADRLLVCDIVQYLAVPNISFNLAETLESQQKSLKEFQPTYFKVKAGELILQEGERITPLHLAKLKAQAAIFTPRRTFILFLGTFLSVVITLWLVYNLARISLKSFSTKLRDLSFLAALTMLCLLANYGLVSLADIVAPLKPLLGKNLIFAVPIALGPICAALFLGLETGLVMAFLLATLTALLLPKPFPLFLYLVTAGLMGVWGVRSHQRRRSMINTGLAICGVNLLMVTAFNLLDFPFTPRDLLLRWSFAVSGGFLTGILALGLTPIIETLFNYTSNIRLLELLNLDQPLLKELMLIAPGTYHHSLVVGQIVEATAVAIGANPMLAKAAAYYHDIGKIKKPAYFVENQFGGENKHEKLAPSMSSLILTAHVKDGVELARKQRLGEAICDIIQQHHGTCLISYFYTKAKNQAADPEKVKIEDYRYPGPLPQTKEAGLVLVADQVEAASKTLTDPTPARIQGMVQKIVNNIFADGQLDQCELTLKELHLIAKHCTKILSGIFHHRVQYPSPAEKTRTHEDLDKQPTKKNGVKTGNGQRKNQEDLRRLGIGSG</sequence>
<feature type="transmembrane region" description="Helical" evidence="2">
    <location>
        <begin position="530"/>
        <end position="556"/>
    </location>
</feature>
<feature type="transmembrane region" description="Helical" evidence="2">
    <location>
        <begin position="398"/>
        <end position="420"/>
    </location>
</feature>
<dbReference type="InterPro" id="IPR052722">
    <property type="entry name" value="PgpH_phosphodiesterase"/>
</dbReference>
<dbReference type="InterPro" id="IPR006674">
    <property type="entry name" value="HD_domain"/>
</dbReference>
<organism evidence="4">
    <name type="scientific">Desulfobacca acetoxidans</name>
    <dbReference type="NCBI Taxonomy" id="60893"/>
    <lineage>
        <taxon>Bacteria</taxon>
        <taxon>Pseudomonadati</taxon>
        <taxon>Thermodesulfobacteriota</taxon>
        <taxon>Desulfobaccia</taxon>
        <taxon>Desulfobaccales</taxon>
        <taxon>Desulfobaccaceae</taxon>
        <taxon>Desulfobacca</taxon>
    </lineage>
</organism>
<keyword evidence="2" id="KW-0472">Membrane</keyword>
<feature type="transmembrane region" description="Helical" evidence="2">
    <location>
        <begin position="500"/>
        <end position="518"/>
    </location>
</feature>
<dbReference type="EMBL" id="DTGR01000149">
    <property type="protein sequence ID" value="HHS29899.1"/>
    <property type="molecule type" value="Genomic_DNA"/>
</dbReference>
<dbReference type="SMART" id="SM00471">
    <property type="entry name" value="HDc"/>
    <property type="match status" value="1"/>
</dbReference>
<dbReference type="InterPro" id="IPR006675">
    <property type="entry name" value="HDIG_dom"/>
</dbReference>
<feature type="compositionally biased region" description="Basic and acidic residues" evidence="1">
    <location>
        <begin position="795"/>
        <end position="807"/>
    </location>
</feature>
<comment type="caution">
    <text evidence="4">The sequence shown here is derived from an EMBL/GenBank/DDBJ whole genome shotgun (WGS) entry which is preliminary data.</text>
</comment>
<name>A0A7V6A420_9BACT</name>